<keyword evidence="2" id="KW-0805">Transcription regulation</keyword>
<accession>A0A0B8N2Q0</accession>
<dbReference type="InterPro" id="IPR001138">
    <property type="entry name" value="Zn2Cys6_DnaBD"/>
</dbReference>
<dbReference type="Pfam" id="PF00172">
    <property type="entry name" value="Zn_clus"/>
    <property type="match status" value="1"/>
</dbReference>
<dbReference type="PANTHER" id="PTHR47424">
    <property type="entry name" value="REGULATORY PROTEIN GAL4"/>
    <property type="match status" value="1"/>
</dbReference>
<keyword evidence="5" id="KW-0539">Nucleus</keyword>
<name>A0A0B8N2Q0_TALPI</name>
<dbReference type="AlphaFoldDB" id="A0A0B8N2Q0"/>
<dbReference type="PROSITE" id="PS00463">
    <property type="entry name" value="ZN2_CY6_FUNGAL_1"/>
    <property type="match status" value="1"/>
</dbReference>
<dbReference type="GO" id="GO:0000978">
    <property type="term" value="F:RNA polymerase II cis-regulatory region sequence-specific DNA binding"/>
    <property type="evidence" value="ECO:0007669"/>
    <property type="project" value="TreeGrafter"/>
</dbReference>
<dbReference type="GO" id="GO:0000981">
    <property type="term" value="F:DNA-binding transcription factor activity, RNA polymerase II-specific"/>
    <property type="evidence" value="ECO:0007669"/>
    <property type="project" value="InterPro"/>
</dbReference>
<protein>
    <recommendedName>
        <fullName evidence="7">Zn(2)-C6 fungal-type domain-containing protein</fullName>
    </recommendedName>
</protein>
<proteinExistence type="predicted"/>
<dbReference type="SMART" id="SM00906">
    <property type="entry name" value="Fungal_trans"/>
    <property type="match status" value="1"/>
</dbReference>
<dbReference type="GO" id="GO:0008270">
    <property type="term" value="F:zinc ion binding"/>
    <property type="evidence" value="ECO:0007669"/>
    <property type="project" value="InterPro"/>
</dbReference>
<dbReference type="Proteomes" id="UP000053095">
    <property type="component" value="Unassembled WGS sequence"/>
</dbReference>
<keyword evidence="9" id="KW-1185">Reference proteome</keyword>
<gene>
    <name evidence="8" type="ORF">TCE0_050r18295</name>
</gene>
<dbReference type="CDD" id="cd12148">
    <property type="entry name" value="fungal_TF_MHR"/>
    <property type="match status" value="1"/>
</dbReference>
<evidence type="ECO:0000313" key="8">
    <source>
        <dbReference type="EMBL" id="GAM43461.1"/>
    </source>
</evidence>
<dbReference type="GO" id="GO:0005634">
    <property type="term" value="C:nucleus"/>
    <property type="evidence" value="ECO:0007669"/>
    <property type="project" value="TreeGrafter"/>
</dbReference>
<dbReference type="SUPFAM" id="SSF57701">
    <property type="entry name" value="Zn2/Cys6 DNA-binding domain"/>
    <property type="match status" value="1"/>
</dbReference>
<dbReference type="Gene3D" id="4.10.240.10">
    <property type="entry name" value="Zn(2)-C6 fungal-type DNA-binding domain"/>
    <property type="match status" value="1"/>
</dbReference>
<dbReference type="InterPro" id="IPR036864">
    <property type="entry name" value="Zn2-C6_fun-type_DNA-bd_sf"/>
</dbReference>
<dbReference type="GO" id="GO:0006351">
    <property type="term" value="P:DNA-templated transcription"/>
    <property type="evidence" value="ECO:0007669"/>
    <property type="project" value="InterPro"/>
</dbReference>
<evidence type="ECO:0000256" key="3">
    <source>
        <dbReference type="ARBA" id="ARBA00023125"/>
    </source>
</evidence>
<organism evidence="8 9">
    <name type="scientific">Talaromyces pinophilus</name>
    <name type="common">Penicillium pinophilum</name>
    <dbReference type="NCBI Taxonomy" id="128442"/>
    <lineage>
        <taxon>Eukaryota</taxon>
        <taxon>Fungi</taxon>
        <taxon>Dikarya</taxon>
        <taxon>Ascomycota</taxon>
        <taxon>Pezizomycotina</taxon>
        <taxon>Eurotiomycetes</taxon>
        <taxon>Eurotiomycetidae</taxon>
        <taxon>Eurotiales</taxon>
        <taxon>Trichocomaceae</taxon>
        <taxon>Talaromyces</taxon>
        <taxon>Talaromyces sect. Talaromyces</taxon>
    </lineage>
</organism>
<feature type="compositionally biased region" description="Polar residues" evidence="6">
    <location>
        <begin position="1"/>
        <end position="19"/>
    </location>
</feature>
<dbReference type="Pfam" id="PF04082">
    <property type="entry name" value="Fungal_trans"/>
    <property type="match status" value="1"/>
</dbReference>
<dbReference type="SMART" id="SM00066">
    <property type="entry name" value="GAL4"/>
    <property type="match status" value="1"/>
</dbReference>
<dbReference type="EMBL" id="DF933846">
    <property type="protein sequence ID" value="GAM43461.1"/>
    <property type="molecule type" value="Genomic_DNA"/>
</dbReference>
<dbReference type="InterPro" id="IPR051127">
    <property type="entry name" value="Fungal_SecMet_Regulators"/>
</dbReference>
<feature type="region of interest" description="Disordered" evidence="6">
    <location>
        <begin position="90"/>
        <end position="116"/>
    </location>
</feature>
<feature type="compositionally biased region" description="Polar residues" evidence="6">
    <location>
        <begin position="96"/>
        <end position="114"/>
    </location>
</feature>
<dbReference type="InterPro" id="IPR007219">
    <property type="entry name" value="XnlR_reg_dom"/>
</dbReference>
<keyword evidence="1" id="KW-0479">Metal-binding</keyword>
<feature type="region of interest" description="Disordered" evidence="6">
    <location>
        <begin position="1"/>
        <end position="26"/>
    </location>
</feature>
<evidence type="ECO:0000313" key="9">
    <source>
        <dbReference type="Proteomes" id="UP000053095"/>
    </source>
</evidence>
<dbReference type="CDD" id="cd00067">
    <property type="entry name" value="GAL4"/>
    <property type="match status" value="1"/>
</dbReference>
<feature type="domain" description="Zn(2)-C6 fungal-type" evidence="7">
    <location>
        <begin position="31"/>
        <end position="60"/>
    </location>
</feature>
<evidence type="ECO:0000256" key="5">
    <source>
        <dbReference type="ARBA" id="ARBA00023242"/>
    </source>
</evidence>
<evidence type="ECO:0000256" key="2">
    <source>
        <dbReference type="ARBA" id="ARBA00023015"/>
    </source>
</evidence>
<dbReference type="PROSITE" id="PS50048">
    <property type="entry name" value="ZN2_CY6_FUNGAL_2"/>
    <property type="match status" value="1"/>
</dbReference>
<sequence length="749" mass="85159">MDNHSSFIDPSLSERQTAPQRPRKRAQVARACDECRMRRTKCDNKVPCSKCSIKGLDCSNSGIPKASTLSEARDEIARLKQRVQQLEAQIDRQRNESNNLATPINSSPSGSQDPRSAVIDTNHTDFKRFPGGIQFRAARSPNDAWFGPSSSYFFVQRLSAFLNLKLSQSSPAHQLLPLSAKENKLLDRPVTGCDEGMEDLLRHPLSLTKETSTPGVYLSLIQEEYFINFFWQTHHTSLFPIIDEAHFKKHYQSLWVTGGTERRPSALVDIVIAMCMQYYLSTLPSESQGILVEGKDAMVAGRWHYWRGQTLLTHELESPSISTLQCHLLCAIYLCGGSFHNRMENSVSLSVRTAYTLGLHLDPPSNMPERDREMRRRLWWAVYLMDSKAGMKLGRPFMLHDSYVMPCLPNDSLEAAAISGSTFAPIGDNATWLSFNLYQTTLYMAVRAAYTSFYDRILQLQHDQSIWDDPSILQASAETLARHTQRLQRWVDSVPEPLKSKRRKNGTPFSTDGTCPSIEQFAPVWLQRQRLLLELTYHHLSVNLYRPIISFTSRLPPGGLVEEMALRCANHAIMLSKITQRVLAETTILDGWHEAYYCQWNSTMTLIGFVMVYPHTSLAIEARAAIDLALSVFDNFGAKFAIARNAAKIVRDLCEKIDTLRKTNQHQHASTKDFTADLMEATRDLPQDILVDQPFVSNPMFENIYPQEQIDASDFNFFDMAVDIDFWNDLDTLWPENDALSQNQIPVQI</sequence>
<evidence type="ECO:0000259" key="7">
    <source>
        <dbReference type="PROSITE" id="PS50048"/>
    </source>
</evidence>
<keyword evidence="3" id="KW-0238">DNA-binding</keyword>
<reference evidence="9" key="1">
    <citation type="journal article" date="2015" name="Genome Announc.">
        <title>Draft genome sequence of Talaromyces cellulolyticus strain Y-94, a source of lignocellulosic biomass-degrading enzymes.</title>
        <authorList>
            <person name="Fujii T."/>
            <person name="Koike H."/>
            <person name="Sawayama S."/>
            <person name="Yano S."/>
            <person name="Inoue H."/>
        </authorList>
    </citation>
    <scope>NUCLEOTIDE SEQUENCE [LARGE SCALE GENOMIC DNA]</scope>
    <source>
        <strain evidence="9">Y-94</strain>
    </source>
</reference>
<evidence type="ECO:0000256" key="1">
    <source>
        <dbReference type="ARBA" id="ARBA00022723"/>
    </source>
</evidence>
<evidence type="ECO:0000256" key="4">
    <source>
        <dbReference type="ARBA" id="ARBA00023163"/>
    </source>
</evidence>
<keyword evidence="4" id="KW-0804">Transcription</keyword>
<evidence type="ECO:0000256" key="6">
    <source>
        <dbReference type="SAM" id="MobiDB-lite"/>
    </source>
</evidence>
<dbReference type="GO" id="GO:0000435">
    <property type="term" value="P:positive regulation of transcription from RNA polymerase II promoter by galactose"/>
    <property type="evidence" value="ECO:0007669"/>
    <property type="project" value="TreeGrafter"/>
</dbReference>
<dbReference type="PANTHER" id="PTHR47424:SF12">
    <property type="entry name" value="TRANSCRIPTION FACTOR ASQA"/>
    <property type="match status" value="1"/>
</dbReference>